<dbReference type="SUPFAM" id="SSF49785">
    <property type="entry name" value="Galactose-binding domain-like"/>
    <property type="match status" value="1"/>
</dbReference>
<evidence type="ECO:0000256" key="1">
    <source>
        <dbReference type="ARBA" id="ARBA00022801"/>
    </source>
</evidence>
<dbReference type="Proteomes" id="UP001335648">
    <property type="component" value="Unassembled WGS sequence"/>
</dbReference>
<dbReference type="Pfam" id="PF21467">
    <property type="entry name" value="BetaGal_gal-bd"/>
    <property type="match status" value="1"/>
</dbReference>
<evidence type="ECO:0000259" key="3">
    <source>
        <dbReference type="Pfam" id="PF21467"/>
    </source>
</evidence>
<accession>A0AAN8H6F3</accession>
<protein>
    <recommendedName>
        <fullName evidence="3">Beta-galactosidase galactose-binding domain-containing protein</fullName>
    </recommendedName>
</protein>
<dbReference type="InterPro" id="IPR008979">
    <property type="entry name" value="Galactose-bd-like_sf"/>
</dbReference>
<dbReference type="Gene3D" id="2.60.120.260">
    <property type="entry name" value="Galactose-binding domain-like"/>
    <property type="match status" value="1"/>
</dbReference>
<sequence length="97" mass="11137">MKPCFMKRLMSSGQWKSDVKLPSIPGFFQARLYVEDTFIKLHGWGKAAVFVNGQNLGGHWFIGPQHHLYLPGPWLRSGENQIIVFEEQKADNKISFC</sequence>
<keyword evidence="1" id="KW-0378">Hydrolase</keyword>
<comment type="caution">
    <text evidence="4">The sequence shown here is derived from an EMBL/GenBank/DDBJ whole genome shotgun (WGS) entry which is preliminary data.</text>
</comment>
<evidence type="ECO:0000313" key="5">
    <source>
        <dbReference type="Proteomes" id="UP001335648"/>
    </source>
</evidence>
<evidence type="ECO:0000313" key="4">
    <source>
        <dbReference type="EMBL" id="KAK5904444.1"/>
    </source>
</evidence>
<evidence type="ECO:0000256" key="2">
    <source>
        <dbReference type="ARBA" id="ARBA00023295"/>
    </source>
</evidence>
<gene>
    <name evidence="4" type="ORF">CesoFtcFv8_006009</name>
</gene>
<keyword evidence="2" id="KW-0326">Glycosidase</keyword>
<dbReference type="AlphaFoldDB" id="A0AAN8H6F3"/>
<dbReference type="PANTHER" id="PTHR23421">
    <property type="entry name" value="BETA-GALACTOSIDASE RELATED"/>
    <property type="match status" value="1"/>
</dbReference>
<dbReference type="GO" id="GO:0005975">
    <property type="term" value="P:carbohydrate metabolic process"/>
    <property type="evidence" value="ECO:0007669"/>
    <property type="project" value="InterPro"/>
</dbReference>
<proteinExistence type="predicted"/>
<dbReference type="InterPro" id="IPR001944">
    <property type="entry name" value="Glycoside_Hdrlase_35"/>
</dbReference>
<dbReference type="GO" id="GO:0004553">
    <property type="term" value="F:hydrolase activity, hydrolyzing O-glycosyl compounds"/>
    <property type="evidence" value="ECO:0007669"/>
    <property type="project" value="InterPro"/>
</dbReference>
<name>A0AAN8H6F3_9TELE</name>
<dbReference type="EMBL" id="JAULUE010002050">
    <property type="protein sequence ID" value="KAK5904444.1"/>
    <property type="molecule type" value="Genomic_DNA"/>
</dbReference>
<organism evidence="4 5">
    <name type="scientific">Champsocephalus esox</name>
    <name type="common">pike icefish</name>
    <dbReference type="NCBI Taxonomy" id="159716"/>
    <lineage>
        <taxon>Eukaryota</taxon>
        <taxon>Metazoa</taxon>
        <taxon>Chordata</taxon>
        <taxon>Craniata</taxon>
        <taxon>Vertebrata</taxon>
        <taxon>Euteleostomi</taxon>
        <taxon>Actinopterygii</taxon>
        <taxon>Neopterygii</taxon>
        <taxon>Teleostei</taxon>
        <taxon>Neoteleostei</taxon>
        <taxon>Acanthomorphata</taxon>
        <taxon>Eupercaria</taxon>
        <taxon>Perciformes</taxon>
        <taxon>Notothenioidei</taxon>
        <taxon>Channichthyidae</taxon>
        <taxon>Champsocephalus</taxon>
    </lineage>
</organism>
<reference evidence="4 5" key="1">
    <citation type="journal article" date="2023" name="Mol. Biol. Evol.">
        <title>Genomics of Secondarily Temperate Adaptation in the Only Non-Antarctic Icefish.</title>
        <authorList>
            <person name="Rivera-Colon A.G."/>
            <person name="Rayamajhi N."/>
            <person name="Minhas B.F."/>
            <person name="Madrigal G."/>
            <person name="Bilyk K.T."/>
            <person name="Yoon V."/>
            <person name="Hune M."/>
            <person name="Gregory S."/>
            <person name="Cheng C.H.C."/>
            <person name="Catchen J.M."/>
        </authorList>
    </citation>
    <scope>NUCLEOTIDE SEQUENCE [LARGE SCALE GENOMIC DNA]</scope>
    <source>
        <strain evidence="4">JC2023a</strain>
    </source>
</reference>
<keyword evidence="5" id="KW-1185">Reference proteome</keyword>
<dbReference type="InterPro" id="IPR048913">
    <property type="entry name" value="BetaGal_gal-bd"/>
</dbReference>
<feature type="domain" description="Beta-galactosidase galactose-binding" evidence="3">
    <location>
        <begin position="28"/>
        <end position="80"/>
    </location>
</feature>